<comment type="catalytic activity">
    <reaction evidence="19">
        <text>octanoyl-CoA + H2O = octanoate + CoA + H(+)</text>
        <dbReference type="Rhea" id="RHEA:30143"/>
        <dbReference type="ChEBI" id="CHEBI:15377"/>
        <dbReference type="ChEBI" id="CHEBI:15378"/>
        <dbReference type="ChEBI" id="CHEBI:25646"/>
        <dbReference type="ChEBI" id="CHEBI:57287"/>
        <dbReference type="ChEBI" id="CHEBI:57386"/>
    </reaction>
    <physiologicalReaction direction="left-to-right" evidence="19">
        <dbReference type="Rhea" id="RHEA:30144"/>
    </physiologicalReaction>
</comment>
<dbReference type="PANTHER" id="PTHR12418">
    <property type="entry name" value="ACYL-COENZYME A THIOESTERASE THEM4"/>
    <property type="match status" value="1"/>
</dbReference>
<evidence type="ECO:0000313" key="26">
    <source>
        <dbReference type="EMBL" id="BBZ10907.1"/>
    </source>
</evidence>
<gene>
    <name evidence="27" type="ORF">BST20_23605</name>
    <name evidence="26" type="ORF">MBRA_11020</name>
</gene>
<keyword evidence="29" id="KW-1185">Reference proteome</keyword>
<keyword evidence="7" id="KW-0378">Hydrolase</keyword>
<evidence type="ECO:0000256" key="17">
    <source>
        <dbReference type="ARBA" id="ARBA00040123"/>
    </source>
</evidence>
<dbReference type="EMBL" id="MVHM01000021">
    <property type="protein sequence ID" value="ORA32957.1"/>
    <property type="molecule type" value="Genomic_DNA"/>
</dbReference>
<dbReference type="CDD" id="cd03443">
    <property type="entry name" value="PaaI_thioesterase"/>
    <property type="match status" value="1"/>
</dbReference>
<keyword evidence="12" id="KW-0966">Cell projection</keyword>
<dbReference type="Proteomes" id="UP000467379">
    <property type="component" value="Chromosome"/>
</dbReference>
<evidence type="ECO:0000256" key="16">
    <source>
        <dbReference type="ARBA" id="ARBA00038848"/>
    </source>
</evidence>
<evidence type="ECO:0000256" key="24">
    <source>
        <dbReference type="SAM" id="MobiDB-lite"/>
    </source>
</evidence>
<dbReference type="PANTHER" id="PTHR12418:SF19">
    <property type="entry name" value="ACYL-COENZYME A THIOESTERASE THEM4"/>
    <property type="match status" value="1"/>
</dbReference>
<evidence type="ECO:0000256" key="7">
    <source>
        <dbReference type="ARBA" id="ARBA00022801"/>
    </source>
</evidence>
<evidence type="ECO:0000256" key="11">
    <source>
        <dbReference type="ARBA" id="ARBA00023136"/>
    </source>
</evidence>
<dbReference type="GO" id="GO:0005737">
    <property type="term" value="C:cytoplasm"/>
    <property type="evidence" value="ECO:0007669"/>
    <property type="project" value="UniProtKB-SubCell"/>
</dbReference>
<comment type="catalytic activity">
    <reaction evidence="23">
        <text>tetradecanoyl-CoA + H2O = tetradecanoate + CoA + H(+)</text>
        <dbReference type="Rhea" id="RHEA:40119"/>
        <dbReference type="ChEBI" id="CHEBI:15377"/>
        <dbReference type="ChEBI" id="CHEBI:15378"/>
        <dbReference type="ChEBI" id="CHEBI:30807"/>
        <dbReference type="ChEBI" id="CHEBI:57287"/>
        <dbReference type="ChEBI" id="CHEBI:57385"/>
    </reaction>
    <physiologicalReaction direction="left-to-right" evidence="23">
        <dbReference type="Rhea" id="RHEA:40120"/>
    </physiologicalReaction>
</comment>
<evidence type="ECO:0000256" key="4">
    <source>
        <dbReference type="ARBA" id="ARBA00022475"/>
    </source>
</evidence>
<evidence type="ECO:0000256" key="9">
    <source>
        <dbReference type="ARBA" id="ARBA00022946"/>
    </source>
</evidence>
<dbReference type="OrthoDB" id="3474675at2"/>
<reference evidence="26 29" key="2">
    <citation type="journal article" date="2019" name="Emerg. Microbes Infect.">
        <title>Comprehensive subspecies identification of 175 nontuberculous mycobacteria species based on 7547 genomic profiles.</title>
        <authorList>
            <person name="Matsumoto Y."/>
            <person name="Kinjo T."/>
            <person name="Motooka D."/>
            <person name="Nabeya D."/>
            <person name="Jung N."/>
            <person name="Uechi K."/>
            <person name="Horii T."/>
            <person name="Iida T."/>
            <person name="Fujita J."/>
            <person name="Nakamura S."/>
        </authorList>
    </citation>
    <scope>NUCLEOTIDE SEQUENCE [LARGE SCALE GENOMIC DNA]</scope>
    <source>
        <strain evidence="26 29">JCM 12687</strain>
    </source>
</reference>
<keyword evidence="8" id="KW-0276">Fatty acid metabolism</keyword>
<evidence type="ECO:0000313" key="27">
    <source>
        <dbReference type="EMBL" id="ORA32957.1"/>
    </source>
</evidence>
<dbReference type="RefSeq" id="WP_083133845.1">
    <property type="nucleotide sequence ID" value="NZ_AP022606.1"/>
</dbReference>
<evidence type="ECO:0000313" key="28">
    <source>
        <dbReference type="Proteomes" id="UP000192441"/>
    </source>
</evidence>
<evidence type="ECO:0000256" key="14">
    <source>
        <dbReference type="ARBA" id="ARBA00037002"/>
    </source>
</evidence>
<evidence type="ECO:0000256" key="21">
    <source>
        <dbReference type="ARBA" id="ARBA00047969"/>
    </source>
</evidence>
<comment type="catalytic activity">
    <reaction evidence="13">
        <text>(5Z,8Z,11Z,14Z)-eicosatetraenoyl-CoA + H2O = (5Z,8Z,11Z,14Z)-eicosatetraenoate + CoA + H(+)</text>
        <dbReference type="Rhea" id="RHEA:40151"/>
        <dbReference type="ChEBI" id="CHEBI:15377"/>
        <dbReference type="ChEBI" id="CHEBI:15378"/>
        <dbReference type="ChEBI" id="CHEBI:32395"/>
        <dbReference type="ChEBI" id="CHEBI:57287"/>
        <dbReference type="ChEBI" id="CHEBI:57368"/>
    </reaction>
    <physiologicalReaction direction="left-to-right" evidence="13">
        <dbReference type="Rhea" id="RHEA:40152"/>
    </physiologicalReaction>
</comment>
<evidence type="ECO:0000256" key="22">
    <source>
        <dbReference type="ARBA" id="ARBA00048074"/>
    </source>
</evidence>
<feature type="compositionally biased region" description="Basic and acidic residues" evidence="24">
    <location>
        <begin position="1"/>
        <end position="15"/>
    </location>
</feature>
<evidence type="ECO:0000256" key="23">
    <source>
        <dbReference type="ARBA" id="ARBA00048180"/>
    </source>
</evidence>
<comment type="catalytic activity">
    <reaction evidence="20">
        <text>hexadecanoyl-CoA + H2O = hexadecanoate + CoA + H(+)</text>
        <dbReference type="Rhea" id="RHEA:16645"/>
        <dbReference type="ChEBI" id="CHEBI:7896"/>
        <dbReference type="ChEBI" id="CHEBI:15377"/>
        <dbReference type="ChEBI" id="CHEBI:15378"/>
        <dbReference type="ChEBI" id="CHEBI:57287"/>
        <dbReference type="ChEBI" id="CHEBI:57379"/>
        <dbReference type="EC" id="3.1.2.2"/>
    </reaction>
    <physiologicalReaction direction="left-to-right" evidence="20">
        <dbReference type="Rhea" id="RHEA:16646"/>
    </physiologicalReaction>
</comment>
<dbReference type="EMBL" id="AP022606">
    <property type="protein sequence ID" value="BBZ10907.1"/>
    <property type="molecule type" value="Genomic_DNA"/>
</dbReference>
<accession>A0A7I7W1Q6</accession>
<evidence type="ECO:0000256" key="5">
    <source>
        <dbReference type="ARBA" id="ARBA00022490"/>
    </source>
</evidence>
<keyword evidence="4" id="KW-1003">Cell membrane</keyword>
<evidence type="ECO:0000259" key="25">
    <source>
        <dbReference type="Pfam" id="PF03061"/>
    </source>
</evidence>
<evidence type="ECO:0000256" key="20">
    <source>
        <dbReference type="ARBA" id="ARBA00047734"/>
    </source>
</evidence>
<evidence type="ECO:0000256" key="18">
    <source>
        <dbReference type="ARBA" id="ARBA00043210"/>
    </source>
</evidence>
<reference evidence="27 28" key="1">
    <citation type="submission" date="2016-12" db="EMBL/GenBank/DDBJ databases">
        <title>The new phylogeny of genus Mycobacterium.</title>
        <authorList>
            <person name="Tortoli E."/>
            <person name="Trovato A."/>
            <person name="Cirillo D.M."/>
        </authorList>
    </citation>
    <scope>NUCLEOTIDE SEQUENCE [LARGE SCALE GENOMIC DNA]</scope>
    <source>
        <strain evidence="27 28">DSM 44624</strain>
    </source>
</reference>
<comment type="similarity">
    <text evidence="15">Belongs to the THEM4/THEM5 thioesterase family.</text>
</comment>
<keyword evidence="11" id="KW-0472">Membrane</keyword>
<dbReference type="SUPFAM" id="SSF54637">
    <property type="entry name" value="Thioesterase/thiol ester dehydrase-isomerase"/>
    <property type="match status" value="1"/>
</dbReference>
<dbReference type="Gene3D" id="3.10.129.10">
    <property type="entry name" value="Hotdog Thioesterase"/>
    <property type="match status" value="1"/>
</dbReference>
<evidence type="ECO:0000313" key="29">
    <source>
        <dbReference type="Proteomes" id="UP000467379"/>
    </source>
</evidence>
<dbReference type="GO" id="GO:0006631">
    <property type="term" value="P:fatty acid metabolic process"/>
    <property type="evidence" value="ECO:0007669"/>
    <property type="project" value="UniProtKB-KW"/>
</dbReference>
<dbReference type="EC" id="3.1.2.2" evidence="16"/>
<name>A0A7I7W1Q6_9MYCO</name>
<evidence type="ECO:0000256" key="6">
    <source>
        <dbReference type="ARBA" id="ARBA00022703"/>
    </source>
</evidence>
<dbReference type="Pfam" id="PF03061">
    <property type="entry name" value="4HBT"/>
    <property type="match status" value="1"/>
</dbReference>
<organism evidence="27 28">
    <name type="scientific">Mycobacterium branderi</name>
    <dbReference type="NCBI Taxonomy" id="43348"/>
    <lineage>
        <taxon>Bacteria</taxon>
        <taxon>Bacillati</taxon>
        <taxon>Actinomycetota</taxon>
        <taxon>Actinomycetes</taxon>
        <taxon>Mycobacteriales</taxon>
        <taxon>Mycobacteriaceae</taxon>
        <taxon>Mycobacterium</taxon>
    </lineage>
</organism>
<comment type="catalytic activity">
    <reaction evidence="22">
        <text>dodecanoyl-CoA + H2O = dodecanoate + CoA + H(+)</text>
        <dbReference type="Rhea" id="RHEA:30135"/>
        <dbReference type="ChEBI" id="CHEBI:15377"/>
        <dbReference type="ChEBI" id="CHEBI:15378"/>
        <dbReference type="ChEBI" id="CHEBI:18262"/>
        <dbReference type="ChEBI" id="CHEBI:57287"/>
        <dbReference type="ChEBI" id="CHEBI:57375"/>
    </reaction>
    <physiologicalReaction direction="left-to-right" evidence="22">
        <dbReference type="Rhea" id="RHEA:30136"/>
    </physiologicalReaction>
</comment>
<evidence type="ECO:0000256" key="2">
    <source>
        <dbReference type="ARBA" id="ARBA00004496"/>
    </source>
</evidence>
<evidence type="ECO:0000256" key="8">
    <source>
        <dbReference type="ARBA" id="ARBA00022832"/>
    </source>
</evidence>
<keyword evidence="9" id="KW-0809">Transit peptide</keyword>
<dbReference type="InterPro" id="IPR052365">
    <property type="entry name" value="THEM4/THEM5_acyl-CoA_thioest"/>
</dbReference>
<dbReference type="AlphaFoldDB" id="A0A7I7W1Q6"/>
<protein>
    <recommendedName>
        <fullName evidence="17">Acyl-coenzyme A thioesterase THEM4</fullName>
        <ecNumber evidence="16">3.1.2.2</ecNumber>
    </recommendedName>
    <alternativeName>
        <fullName evidence="18">Thioesterase superfamily member 4</fullName>
    </alternativeName>
</protein>
<dbReference type="InterPro" id="IPR006683">
    <property type="entry name" value="Thioestr_dom"/>
</dbReference>
<dbReference type="InterPro" id="IPR029069">
    <property type="entry name" value="HotDog_dom_sf"/>
</dbReference>
<comment type="catalytic activity">
    <reaction evidence="21">
        <text>decanoyl-CoA + H2O = decanoate + CoA + H(+)</text>
        <dbReference type="Rhea" id="RHEA:40059"/>
        <dbReference type="ChEBI" id="CHEBI:15377"/>
        <dbReference type="ChEBI" id="CHEBI:15378"/>
        <dbReference type="ChEBI" id="CHEBI:27689"/>
        <dbReference type="ChEBI" id="CHEBI:57287"/>
        <dbReference type="ChEBI" id="CHEBI:61430"/>
    </reaction>
    <physiologicalReaction direction="left-to-right" evidence="21">
        <dbReference type="Rhea" id="RHEA:40060"/>
    </physiologicalReaction>
</comment>
<evidence type="ECO:0000256" key="19">
    <source>
        <dbReference type="ARBA" id="ARBA00047588"/>
    </source>
</evidence>
<keyword evidence="10" id="KW-0443">Lipid metabolism</keyword>
<feature type="region of interest" description="Disordered" evidence="24">
    <location>
        <begin position="1"/>
        <end position="39"/>
    </location>
</feature>
<comment type="subcellular location">
    <subcellularLocation>
        <location evidence="3">Cell projection</location>
        <location evidence="3">Ruffle membrane</location>
    </subcellularLocation>
    <subcellularLocation>
        <location evidence="2">Cytoplasm</location>
    </subcellularLocation>
    <subcellularLocation>
        <location evidence="1">Membrane</location>
        <topology evidence="1">Peripheral membrane protein</topology>
    </subcellularLocation>
</comment>
<comment type="catalytic activity">
    <reaction evidence="14">
        <text>(9Z)-octadecenoyl-CoA + H2O = (9Z)-octadecenoate + CoA + H(+)</text>
        <dbReference type="Rhea" id="RHEA:40139"/>
        <dbReference type="ChEBI" id="CHEBI:15377"/>
        <dbReference type="ChEBI" id="CHEBI:15378"/>
        <dbReference type="ChEBI" id="CHEBI:30823"/>
        <dbReference type="ChEBI" id="CHEBI:57287"/>
        <dbReference type="ChEBI" id="CHEBI:57387"/>
    </reaction>
    <physiologicalReaction direction="left-to-right" evidence="14">
        <dbReference type="Rhea" id="RHEA:40140"/>
    </physiologicalReaction>
</comment>
<reference evidence="26" key="3">
    <citation type="submission" date="2020-02" db="EMBL/GenBank/DDBJ databases">
        <authorList>
            <person name="Matsumoto Y."/>
            <person name="Motooka D."/>
            <person name="Nakamura S."/>
        </authorList>
    </citation>
    <scope>NUCLEOTIDE SEQUENCE</scope>
    <source>
        <strain evidence="26">JCM 12687</strain>
    </source>
</reference>
<keyword evidence="6" id="KW-0053">Apoptosis</keyword>
<feature type="domain" description="Thioesterase" evidence="25">
    <location>
        <begin position="138"/>
        <end position="210"/>
    </location>
</feature>
<evidence type="ECO:0000256" key="12">
    <source>
        <dbReference type="ARBA" id="ARBA00023273"/>
    </source>
</evidence>
<evidence type="ECO:0000256" key="3">
    <source>
        <dbReference type="ARBA" id="ARBA00004632"/>
    </source>
</evidence>
<evidence type="ECO:0000256" key="15">
    <source>
        <dbReference type="ARBA" id="ARBA00038456"/>
    </source>
</evidence>
<proteinExistence type="inferred from homology"/>
<dbReference type="Proteomes" id="UP000192441">
    <property type="component" value="Unassembled WGS sequence"/>
</dbReference>
<evidence type="ECO:0000256" key="13">
    <source>
        <dbReference type="ARBA" id="ARBA00035852"/>
    </source>
</evidence>
<keyword evidence="5" id="KW-0963">Cytoplasm</keyword>
<evidence type="ECO:0000256" key="1">
    <source>
        <dbReference type="ARBA" id="ARBA00004170"/>
    </source>
</evidence>
<evidence type="ECO:0000256" key="10">
    <source>
        <dbReference type="ARBA" id="ARBA00023098"/>
    </source>
</evidence>
<dbReference type="GO" id="GO:0016787">
    <property type="term" value="F:hydrolase activity"/>
    <property type="evidence" value="ECO:0007669"/>
    <property type="project" value="UniProtKB-KW"/>
</dbReference>
<sequence length="225" mass="24546">MSDRKRGEAGRRGSRTDQPQTEDPDYQHHGGFPRYEAAEPGPGFARFVAAMRRLQDLAVSTDPDDATWDSAAERAEELVKLLDPFQAPEGVAPAGRVPSMPGLGSLLMPPWTMTKFGPDGVEMRGEFSRFYVGGNMAVHGGVLPLVFDWMCGMVVVAAGRPISRTAFLHVDYRKITPIDTPLVVRGRIASTEGRKAFITGELRDPDDALLAESNALMLRLLPGQP</sequence>
<dbReference type="GO" id="GO:0016020">
    <property type="term" value="C:membrane"/>
    <property type="evidence" value="ECO:0007669"/>
    <property type="project" value="UniProtKB-SubCell"/>
</dbReference>